<dbReference type="eggNOG" id="COG2258">
    <property type="taxonomic scope" value="Bacteria"/>
</dbReference>
<dbReference type="HOGENOM" id="CLU_104911_2_0_9"/>
<evidence type="ECO:0000313" key="2">
    <source>
        <dbReference type="EMBL" id="EKP94292.1"/>
    </source>
</evidence>
<gene>
    <name evidence="2" type="ORF">ThesuDRAFT_02025</name>
</gene>
<dbReference type="Pfam" id="PF03473">
    <property type="entry name" value="MOSC"/>
    <property type="match status" value="1"/>
</dbReference>
<feature type="domain" description="MOSC" evidence="1">
    <location>
        <begin position="41"/>
        <end position="173"/>
    </location>
</feature>
<dbReference type="PANTHER" id="PTHR36930">
    <property type="entry name" value="METAL-SULFUR CLUSTER BIOSYNTHESIS PROTEINS YUAD-RELATED"/>
    <property type="match status" value="1"/>
</dbReference>
<reference evidence="2" key="2">
    <citation type="submission" date="2012-10" db="EMBL/GenBank/DDBJ databases">
        <title>Improved high-quality draft of Thermaerobacter subterraneus C21, DSM 13965.</title>
        <authorList>
            <consortium name="DOE Joint Genome Institute"/>
            <person name="Eisen J."/>
            <person name="Huntemann M."/>
            <person name="Wei C.-L."/>
            <person name="Han J."/>
            <person name="Detter J.C."/>
            <person name="Han C."/>
            <person name="Tapia R."/>
            <person name="Chen A."/>
            <person name="Kyrpides N."/>
            <person name="Mavromatis K."/>
            <person name="Markowitz V."/>
            <person name="Szeto E."/>
            <person name="Ivanova N."/>
            <person name="Mikhailova N."/>
            <person name="Ovchinnikova G."/>
            <person name="Pagani I."/>
            <person name="Pati A."/>
            <person name="Goodwin L."/>
            <person name="Nordberg H.P."/>
            <person name="Cantor M.N."/>
            <person name="Hua S.X."/>
            <person name="Woyke T."/>
            <person name="Eisen J."/>
            <person name="Klenk H.-P."/>
        </authorList>
    </citation>
    <scope>NUCLEOTIDE SEQUENCE [LARGE SCALE GENOMIC DNA]</scope>
    <source>
        <strain evidence="2">DSM 13965</strain>
    </source>
</reference>
<comment type="caution">
    <text evidence="2">The sequence shown here is derived from an EMBL/GenBank/DDBJ whole genome shotgun (WGS) entry which is preliminary data.</text>
</comment>
<sequence length="185" mass="19333">MLRSKPARRLRPARNMGGDRTMPGGRVVLLCLAPAGGAPVVTVPAARAVAGRGLEGDRYFLGTGTWLGWPDVQLTLIEEEVVAAVAQALGRPLHPADLRRNVVTRGVRLAGLIGRRFRLGAVWVEGVRPCDPCGYLEGRVAPGLKAALAGRGGLRARILTTGWICTGDPVVAAGPEDDPGPLPAA</sequence>
<dbReference type="STRING" id="867903.ThesuDRAFT_02025"/>
<accession>K6PN12</accession>
<dbReference type="PANTHER" id="PTHR36930:SF1">
    <property type="entry name" value="MOSC DOMAIN-CONTAINING PROTEIN"/>
    <property type="match status" value="1"/>
</dbReference>
<dbReference type="InterPro" id="IPR011037">
    <property type="entry name" value="Pyrv_Knase-like_insert_dom_sf"/>
</dbReference>
<evidence type="ECO:0000259" key="1">
    <source>
        <dbReference type="PROSITE" id="PS51340"/>
    </source>
</evidence>
<dbReference type="PROSITE" id="PS51340">
    <property type="entry name" value="MOSC"/>
    <property type="match status" value="1"/>
</dbReference>
<name>K6PN12_9FIRM</name>
<dbReference type="EMBL" id="AENY02000003">
    <property type="protein sequence ID" value="EKP94292.1"/>
    <property type="molecule type" value="Genomic_DNA"/>
</dbReference>
<organism evidence="2 3">
    <name type="scientific">Thermaerobacter subterraneus DSM 13965</name>
    <dbReference type="NCBI Taxonomy" id="867903"/>
    <lineage>
        <taxon>Bacteria</taxon>
        <taxon>Bacillati</taxon>
        <taxon>Bacillota</taxon>
        <taxon>Clostridia</taxon>
        <taxon>Eubacteriales</taxon>
        <taxon>Clostridiales Family XVII. Incertae Sedis</taxon>
        <taxon>Thermaerobacter</taxon>
    </lineage>
</organism>
<dbReference type="GO" id="GO:0030151">
    <property type="term" value="F:molybdenum ion binding"/>
    <property type="evidence" value="ECO:0007669"/>
    <property type="project" value="InterPro"/>
</dbReference>
<protein>
    <recommendedName>
        <fullName evidence="1">MOSC domain-containing protein</fullName>
    </recommendedName>
</protein>
<dbReference type="SUPFAM" id="SSF50800">
    <property type="entry name" value="PK beta-barrel domain-like"/>
    <property type="match status" value="1"/>
</dbReference>
<proteinExistence type="predicted"/>
<evidence type="ECO:0000313" key="3">
    <source>
        <dbReference type="Proteomes" id="UP000005710"/>
    </source>
</evidence>
<dbReference type="GO" id="GO:0030170">
    <property type="term" value="F:pyridoxal phosphate binding"/>
    <property type="evidence" value="ECO:0007669"/>
    <property type="project" value="InterPro"/>
</dbReference>
<reference evidence="2" key="1">
    <citation type="submission" date="2010-10" db="EMBL/GenBank/DDBJ databases">
        <authorList>
            <consortium name="US DOE Joint Genome Institute (JGI-PGF)"/>
            <person name="Lucas S."/>
            <person name="Copeland A."/>
            <person name="Lapidus A."/>
            <person name="Bruce D."/>
            <person name="Goodwin L."/>
            <person name="Pitluck S."/>
            <person name="Kyrpides N."/>
            <person name="Mavromatis K."/>
            <person name="Detter J.C."/>
            <person name="Han C."/>
            <person name="Land M."/>
            <person name="Hauser L."/>
            <person name="Markowitz V."/>
            <person name="Cheng J.-F."/>
            <person name="Hugenholtz P."/>
            <person name="Woyke T."/>
            <person name="Wu D."/>
            <person name="Pukall R."/>
            <person name="Wahrenburg C."/>
            <person name="Brambilla E."/>
            <person name="Klenk H.-P."/>
            <person name="Eisen J.A."/>
        </authorList>
    </citation>
    <scope>NUCLEOTIDE SEQUENCE [LARGE SCALE GENOMIC DNA]</scope>
    <source>
        <strain evidence="2">DSM 13965</strain>
    </source>
</reference>
<dbReference type="GO" id="GO:0003824">
    <property type="term" value="F:catalytic activity"/>
    <property type="evidence" value="ECO:0007669"/>
    <property type="project" value="InterPro"/>
</dbReference>
<dbReference type="Proteomes" id="UP000005710">
    <property type="component" value="Unassembled WGS sequence"/>
</dbReference>
<dbReference type="AlphaFoldDB" id="K6PN12"/>
<keyword evidence="3" id="KW-1185">Reference proteome</keyword>
<dbReference type="InterPro" id="IPR052716">
    <property type="entry name" value="MOSC_domain"/>
</dbReference>
<dbReference type="Gene3D" id="2.40.33.20">
    <property type="entry name" value="PK beta-barrel domain-like"/>
    <property type="match status" value="1"/>
</dbReference>
<dbReference type="InterPro" id="IPR005302">
    <property type="entry name" value="MoCF_Sase_C"/>
</dbReference>